<evidence type="ECO:0000256" key="1">
    <source>
        <dbReference type="SAM" id="MobiDB-lite"/>
    </source>
</evidence>
<name>A0A9X0C7W4_9EURO</name>
<proteinExistence type="predicted"/>
<feature type="compositionally biased region" description="Low complexity" evidence="1">
    <location>
        <begin position="144"/>
        <end position="172"/>
    </location>
</feature>
<gene>
    <name evidence="2" type="ORF">N7463_001778</name>
</gene>
<accession>A0A9X0C7W4</accession>
<evidence type="ECO:0000313" key="2">
    <source>
        <dbReference type="EMBL" id="KAJ5512226.1"/>
    </source>
</evidence>
<feature type="region of interest" description="Disordered" evidence="1">
    <location>
        <begin position="223"/>
        <end position="310"/>
    </location>
</feature>
<feature type="region of interest" description="Disordered" evidence="1">
    <location>
        <begin position="142"/>
        <end position="172"/>
    </location>
</feature>
<sequence length="359" mass="38793">MSNLFCCTTIQPTNHPNPEHEQTFADFTKWALTTIGNLTGSTDPTEASVCIQLVRQIKSGPIESIRYFVGSDKHGNFEQVAEDGILDANFVKMNECKTFQCTQHNRIFDLNLCEPSTGSTHHWRSSIAKQLKQIENALKNEIYGSGHRSGSRSVSGSSSSMRSILGQRTSTSHGYGSGMGYGSGWGPHLGAGCGPNWGTGTGGATVFVPVSTTTTVVAGLNDCEGGINQNQDQKHSHNQDQDQEQDQNQGRDPEISPLATETEYTDKDNNEDQLFPSSPIRSTEVAQDDEAGSYSPDFETQSSSRDDEGASQSYLHIEDYGCYYSGVSSDGYGSYDCGGGDNDVSYDCGDYGDCGSCDD</sequence>
<protein>
    <submittedName>
        <fullName evidence="2">Uncharacterized protein</fullName>
    </submittedName>
</protein>
<feature type="compositionally biased region" description="Polar residues" evidence="1">
    <location>
        <begin position="275"/>
        <end position="285"/>
    </location>
</feature>
<dbReference type="OrthoDB" id="10264507at2759"/>
<reference evidence="2" key="2">
    <citation type="journal article" date="2023" name="IMA Fungus">
        <title>Comparative genomic study of the Penicillium genus elucidates a diverse pangenome and 15 lateral gene transfer events.</title>
        <authorList>
            <person name="Petersen C."/>
            <person name="Sorensen T."/>
            <person name="Nielsen M.R."/>
            <person name="Sondergaard T.E."/>
            <person name="Sorensen J.L."/>
            <person name="Fitzpatrick D.A."/>
            <person name="Frisvad J.C."/>
            <person name="Nielsen K.L."/>
        </authorList>
    </citation>
    <scope>NUCLEOTIDE SEQUENCE</scope>
    <source>
        <strain evidence="2">IBT 29495</strain>
    </source>
</reference>
<dbReference type="AlphaFoldDB" id="A0A9X0C7W4"/>
<dbReference type="EMBL" id="JAPWDS010000002">
    <property type="protein sequence ID" value="KAJ5512226.1"/>
    <property type="molecule type" value="Genomic_DNA"/>
</dbReference>
<comment type="caution">
    <text evidence="2">The sequence shown here is derived from an EMBL/GenBank/DDBJ whole genome shotgun (WGS) entry which is preliminary data.</text>
</comment>
<keyword evidence="3" id="KW-1185">Reference proteome</keyword>
<organism evidence="2 3">
    <name type="scientific">Penicillium fimorum</name>
    <dbReference type="NCBI Taxonomy" id="1882269"/>
    <lineage>
        <taxon>Eukaryota</taxon>
        <taxon>Fungi</taxon>
        <taxon>Dikarya</taxon>
        <taxon>Ascomycota</taxon>
        <taxon>Pezizomycotina</taxon>
        <taxon>Eurotiomycetes</taxon>
        <taxon>Eurotiomycetidae</taxon>
        <taxon>Eurotiales</taxon>
        <taxon>Aspergillaceae</taxon>
        <taxon>Penicillium</taxon>
    </lineage>
</organism>
<dbReference type="Proteomes" id="UP001149954">
    <property type="component" value="Unassembled WGS sequence"/>
</dbReference>
<evidence type="ECO:0000313" key="3">
    <source>
        <dbReference type="Proteomes" id="UP001149954"/>
    </source>
</evidence>
<reference evidence="2" key="1">
    <citation type="submission" date="2022-12" db="EMBL/GenBank/DDBJ databases">
        <authorList>
            <person name="Petersen C."/>
        </authorList>
    </citation>
    <scope>NUCLEOTIDE SEQUENCE</scope>
    <source>
        <strain evidence="2">IBT 29495</strain>
    </source>
</reference>